<feature type="compositionally biased region" description="Polar residues" evidence="2">
    <location>
        <begin position="34"/>
        <end position="45"/>
    </location>
</feature>
<dbReference type="InterPro" id="IPR052079">
    <property type="entry name" value="E3_ligase/Copine_domain"/>
</dbReference>
<dbReference type="InterPro" id="IPR013083">
    <property type="entry name" value="Znf_RING/FYVE/PHD"/>
</dbReference>
<feature type="region of interest" description="Disordered" evidence="2">
    <location>
        <begin position="1"/>
        <end position="105"/>
    </location>
</feature>
<evidence type="ECO:0000256" key="2">
    <source>
        <dbReference type="SAM" id="MobiDB-lite"/>
    </source>
</evidence>
<feature type="compositionally biased region" description="Polar residues" evidence="2">
    <location>
        <begin position="69"/>
        <end position="81"/>
    </location>
</feature>
<sequence length="424" mass="46501">MGNKSSSPRDGGSWRQSSRTQSNSASGWQHEHGQSSYSQYAQNYPVQHPYPAGYPPQDQYNAPPAGYPSQDQYNAPPQNYGSPSQSHSPPQNSRPTSQLHAPQKKFDRRYSRIADNYNSLEEVTEELARAGLESSNLIVGIDFTKSNEWTGKRSYNSRSLHHIGNGLNPYEQAISIIGKTLAAFDDDNLIPCFGFGDGPTSFAPIIEMATTIVEQSGGQYHVLLIIADGQVTRSVDTGNGQLSPQERKTVQAIVEARQVFEIMSKNAHQSRKETEFALAALMEIPSQYKATMELSLLGGRKGNTNERVALPPPVYGAGFGFGSKPSRATSFQQSSSSYYEHNVSAKAAPPAPSSTYEHQICPICLTNPKDMAFGCGHQTCCDCGQYLQQCPICRSQIEARIKLYETARLSVASKSNSASNYFDL</sequence>
<evidence type="ECO:0000313" key="4">
    <source>
        <dbReference type="EMBL" id="KAK6144037.1"/>
    </source>
</evidence>
<dbReference type="PANTHER" id="PTHR45751:SF29">
    <property type="entry name" value="E3 UBIQUITIN-PROTEIN LIGASE RGLG2"/>
    <property type="match status" value="1"/>
</dbReference>
<dbReference type="InterPro" id="IPR001841">
    <property type="entry name" value="Znf_RING"/>
</dbReference>
<comment type="caution">
    <text evidence="4">The sequence shown here is derived from an EMBL/GenBank/DDBJ whole genome shotgun (WGS) entry which is preliminary data.</text>
</comment>
<keyword evidence="5" id="KW-1185">Reference proteome</keyword>
<dbReference type="PANTHER" id="PTHR45751">
    <property type="entry name" value="COPINE FAMILY PROTEIN 1"/>
    <property type="match status" value="1"/>
</dbReference>
<reference evidence="4 5" key="1">
    <citation type="journal article" date="2021" name="Comput. Struct. Biotechnol. J.">
        <title>De novo genome assembly of the potent medicinal plant Rehmannia glutinosa using nanopore technology.</title>
        <authorList>
            <person name="Ma L."/>
            <person name="Dong C."/>
            <person name="Song C."/>
            <person name="Wang X."/>
            <person name="Zheng X."/>
            <person name="Niu Y."/>
            <person name="Chen S."/>
            <person name="Feng W."/>
        </authorList>
    </citation>
    <scope>NUCLEOTIDE SEQUENCE [LARGE SCALE GENOMIC DNA]</scope>
    <source>
        <strain evidence="4">DH-2019</strain>
    </source>
</reference>
<dbReference type="Pfam" id="PF07002">
    <property type="entry name" value="Copine"/>
    <property type="match status" value="2"/>
</dbReference>
<keyword evidence="1" id="KW-0863">Zinc-finger</keyword>
<feature type="domain" description="RING-type" evidence="3">
    <location>
        <begin position="361"/>
        <end position="394"/>
    </location>
</feature>
<evidence type="ECO:0000313" key="5">
    <source>
        <dbReference type="Proteomes" id="UP001318860"/>
    </source>
</evidence>
<protein>
    <recommendedName>
        <fullName evidence="3">RING-type domain-containing protein</fullName>
    </recommendedName>
</protein>
<dbReference type="SUPFAM" id="SSF57850">
    <property type="entry name" value="RING/U-box"/>
    <property type="match status" value="1"/>
</dbReference>
<gene>
    <name evidence="4" type="ORF">DH2020_020857</name>
</gene>
<dbReference type="Proteomes" id="UP001318860">
    <property type="component" value="Unassembled WGS sequence"/>
</dbReference>
<dbReference type="PROSITE" id="PS50089">
    <property type="entry name" value="ZF_RING_2"/>
    <property type="match status" value="1"/>
</dbReference>
<dbReference type="EMBL" id="JABTTQ020000012">
    <property type="protein sequence ID" value="KAK6144037.1"/>
    <property type="molecule type" value="Genomic_DNA"/>
</dbReference>
<organism evidence="4 5">
    <name type="scientific">Rehmannia glutinosa</name>
    <name type="common">Chinese foxglove</name>
    <dbReference type="NCBI Taxonomy" id="99300"/>
    <lineage>
        <taxon>Eukaryota</taxon>
        <taxon>Viridiplantae</taxon>
        <taxon>Streptophyta</taxon>
        <taxon>Embryophyta</taxon>
        <taxon>Tracheophyta</taxon>
        <taxon>Spermatophyta</taxon>
        <taxon>Magnoliopsida</taxon>
        <taxon>eudicotyledons</taxon>
        <taxon>Gunneridae</taxon>
        <taxon>Pentapetalae</taxon>
        <taxon>asterids</taxon>
        <taxon>lamiids</taxon>
        <taxon>Lamiales</taxon>
        <taxon>Orobanchaceae</taxon>
        <taxon>Rehmannieae</taxon>
        <taxon>Rehmannia</taxon>
    </lineage>
</organism>
<feature type="compositionally biased region" description="Low complexity" evidence="2">
    <location>
        <begin position="82"/>
        <end position="95"/>
    </location>
</feature>
<keyword evidence="1" id="KW-0479">Metal-binding</keyword>
<dbReference type="Gene3D" id="3.30.40.10">
    <property type="entry name" value="Zinc/RING finger domain, C3HC4 (zinc finger)"/>
    <property type="match status" value="1"/>
</dbReference>
<proteinExistence type="predicted"/>
<evidence type="ECO:0000256" key="1">
    <source>
        <dbReference type="PROSITE-ProRule" id="PRU00175"/>
    </source>
</evidence>
<keyword evidence="1" id="KW-0862">Zinc</keyword>
<dbReference type="InterPro" id="IPR010734">
    <property type="entry name" value="Copine_C"/>
</dbReference>
<evidence type="ECO:0000259" key="3">
    <source>
        <dbReference type="PROSITE" id="PS50089"/>
    </source>
</evidence>
<name>A0ABR0W9H0_REHGL</name>
<dbReference type="Pfam" id="PF13920">
    <property type="entry name" value="zf-C3HC4_3"/>
    <property type="match status" value="1"/>
</dbReference>
<feature type="compositionally biased region" description="Polar residues" evidence="2">
    <location>
        <begin position="1"/>
        <end position="27"/>
    </location>
</feature>
<accession>A0ABR0W9H0</accession>